<dbReference type="Proteomes" id="UP000230000">
    <property type="component" value="Unassembled WGS sequence"/>
</dbReference>
<dbReference type="Gene3D" id="3.50.50.60">
    <property type="entry name" value="FAD/NAD(P)-binding domain"/>
    <property type="match status" value="1"/>
</dbReference>
<reference evidence="1 2" key="1">
    <citation type="submission" date="2017-11" db="EMBL/GenBank/DDBJ databases">
        <title>Genomic Encyclopedia of Archaeal and Bacterial Type Strains, Phase II (KMG-II): From Individual Species to Whole Genera.</title>
        <authorList>
            <person name="Goeker M."/>
        </authorList>
    </citation>
    <scope>NUCLEOTIDE SEQUENCE [LARGE SCALE GENOMIC DNA]</scope>
    <source>
        <strain evidence="1 2">DSM 27268</strain>
    </source>
</reference>
<dbReference type="Pfam" id="PF05834">
    <property type="entry name" value="Lycopene_cycl"/>
    <property type="match status" value="1"/>
</dbReference>
<proteinExistence type="predicted"/>
<dbReference type="InterPro" id="IPR036188">
    <property type="entry name" value="FAD/NAD-bd_sf"/>
</dbReference>
<name>A0A2M9CSQ5_9BACT</name>
<dbReference type="EMBL" id="PGFG01000001">
    <property type="protein sequence ID" value="PJJ74875.1"/>
    <property type="molecule type" value="Genomic_DNA"/>
</dbReference>
<keyword evidence="2" id="KW-1185">Reference proteome</keyword>
<organism evidence="1 2">
    <name type="scientific">Thermoflavifilum aggregans</name>
    <dbReference type="NCBI Taxonomy" id="454188"/>
    <lineage>
        <taxon>Bacteria</taxon>
        <taxon>Pseudomonadati</taxon>
        <taxon>Bacteroidota</taxon>
        <taxon>Chitinophagia</taxon>
        <taxon>Chitinophagales</taxon>
        <taxon>Chitinophagaceae</taxon>
        <taxon>Thermoflavifilum</taxon>
    </lineage>
</organism>
<evidence type="ECO:0000313" key="2">
    <source>
        <dbReference type="Proteomes" id="UP000230000"/>
    </source>
</evidence>
<dbReference type="SUPFAM" id="SSF51905">
    <property type="entry name" value="FAD/NAD(P)-binding domain"/>
    <property type="match status" value="1"/>
</dbReference>
<evidence type="ECO:0000313" key="1">
    <source>
        <dbReference type="EMBL" id="PJJ74875.1"/>
    </source>
</evidence>
<comment type="caution">
    <text evidence="1">The sequence shown here is derived from an EMBL/GenBank/DDBJ whole genome shotgun (WGS) entry which is preliminary data.</text>
</comment>
<sequence length="400" mass="46456">MKPGVPTQKSGYDYDVVIAGTGCAGLSLAVRLARSEALSSWNILLIDQQKKNGNDRTWCFWEAGRGYFESIVRHRWSLADVMTADAHIHLHFDPYEYKMIRSGDFYAYCKQILQQAREQNPSRKIDIWYEPVTKILDKETHAEVHTSHHTIRCRFTFSSLPRNIPQDKPVHFLWQHFQGWLIRAVTPVFDASRMVLMDFRVPQQQATAFMYVLPVNTHEALIEYTVFSKQLLPPEVYEACIQQYIQKNYPDLCYDILEKEQGKIPMTDYIFPQTDKHVIYIGTSGGQTKGSTGYTFSFIQQHSETILHALEQGNSPNTSHHPRKNFYRYYDRLLLHVLSESLYPGDKLFADLFDKNPTDKVIRFLIEQSSFGEDISIILSLPKKPFLKAALDTWKENSNR</sequence>
<protein>
    <submittedName>
        <fullName evidence="1">Lycopene beta-cyclase</fullName>
    </submittedName>
</protein>
<gene>
    <name evidence="1" type="ORF">BXY57_0440</name>
</gene>
<dbReference type="AlphaFoldDB" id="A0A2M9CSQ5"/>
<accession>A0A2M9CSQ5</accession>